<dbReference type="Proteomes" id="UP000183971">
    <property type="component" value="Unassembled WGS sequence"/>
</dbReference>
<name>A0A1L7W738_FUSPR</name>
<organism evidence="7 8">
    <name type="scientific">Fusarium proliferatum (strain ET1)</name>
    <name type="common">Orchid endophyte fungus</name>
    <dbReference type="NCBI Taxonomy" id="1227346"/>
    <lineage>
        <taxon>Eukaryota</taxon>
        <taxon>Fungi</taxon>
        <taxon>Dikarya</taxon>
        <taxon>Ascomycota</taxon>
        <taxon>Pezizomycotina</taxon>
        <taxon>Sordariomycetes</taxon>
        <taxon>Hypocreomycetidae</taxon>
        <taxon>Hypocreales</taxon>
        <taxon>Nectriaceae</taxon>
        <taxon>Fusarium</taxon>
        <taxon>Fusarium fujikuroi species complex</taxon>
    </lineage>
</organism>
<keyword evidence="4" id="KW-0862">Zinc</keyword>
<dbReference type="PROSITE" id="PS00518">
    <property type="entry name" value="ZF_RING_1"/>
    <property type="match status" value="1"/>
</dbReference>
<dbReference type="GO" id="GO:0008270">
    <property type="term" value="F:zinc ion binding"/>
    <property type="evidence" value="ECO:0007669"/>
    <property type="project" value="UniProtKB-KW"/>
</dbReference>
<evidence type="ECO:0000256" key="3">
    <source>
        <dbReference type="ARBA" id="ARBA00022786"/>
    </source>
</evidence>
<protein>
    <recommendedName>
        <fullName evidence="6">IBR domain-containing protein</fullName>
    </recommendedName>
</protein>
<dbReference type="InterPro" id="IPR002867">
    <property type="entry name" value="IBR_dom"/>
</dbReference>
<gene>
    <name evidence="7" type="ORF">FPRO_12876</name>
</gene>
<dbReference type="VEuPathDB" id="FungiDB:FPRO_12876"/>
<dbReference type="CDD" id="cd20335">
    <property type="entry name" value="BRcat_RBR"/>
    <property type="match status" value="1"/>
</dbReference>
<dbReference type="InterPro" id="IPR031127">
    <property type="entry name" value="E3_UB_ligase_RBR"/>
</dbReference>
<dbReference type="AlphaFoldDB" id="A0A1L7W738"/>
<keyword evidence="3" id="KW-0833">Ubl conjugation pathway</keyword>
<dbReference type="RefSeq" id="XP_031088799.1">
    <property type="nucleotide sequence ID" value="XM_031223440.1"/>
</dbReference>
<dbReference type="PANTHER" id="PTHR11685">
    <property type="entry name" value="RBR FAMILY RING FINGER AND IBR DOMAIN-CONTAINING"/>
    <property type="match status" value="1"/>
</dbReference>
<sequence>MRCEVFFDFWHCEPAARQRRWFTAACQCQHQKSFSLLFRSPRSYFFDIPDISLILFLIVISSSTSMMDEPDDHAIAVSIAQAVEADAELIAALIREDEQARRDFEFARQLDQNQNAIAEADNAVDHIGLDDETYRTLQAFNLAVQPTDDAEVETELNHEDSHDAMTVDAEDQSNCETSQDDVSHLEEVEIQAEDSQINGIQPEDTQEERDADEHPGIAQAAFPAPPDLHVGTKECLYCHEEIPEDEVFEALCSHVMCQPCLIRSIHTVMKEESLFPPKCCGQVIPVDNTNAFITEELLTEYENKRDEFETANRTYCNDRACSAFIPLSSIHAGIAHCTRCEKRTCLNCLSEAHEGACTDDPESQRVVRLAEEEGWRRCEQCKNIVELTYGCFHICKFIDHVLVDAATNSVTYAGDNGEPATVPNGMSVTSGRREEKLLLLLLHKYEQEHEHEQEHQRQQRDLSSPLDAVIEATGLLTVWMAKMSATVVGLRCRNTSCLAQSVNSYFAFAASRLADAS</sequence>
<keyword evidence="1" id="KW-0479">Metal-binding</keyword>
<evidence type="ECO:0000256" key="2">
    <source>
        <dbReference type="ARBA" id="ARBA00022771"/>
    </source>
</evidence>
<dbReference type="Pfam" id="PF01485">
    <property type="entry name" value="IBR"/>
    <property type="match status" value="1"/>
</dbReference>
<dbReference type="Gene3D" id="3.30.40.10">
    <property type="entry name" value="Zinc/RING finger domain, C3HC4 (zinc finger)"/>
    <property type="match status" value="1"/>
</dbReference>
<evidence type="ECO:0000256" key="5">
    <source>
        <dbReference type="SAM" id="MobiDB-lite"/>
    </source>
</evidence>
<keyword evidence="2" id="KW-0863">Zinc-finger</keyword>
<evidence type="ECO:0000256" key="4">
    <source>
        <dbReference type="ARBA" id="ARBA00022833"/>
    </source>
</evidence>
<evidence type="ECO:0000259" key="6">
    <source>
        <dbReference type="Pfam" id="PF01485"/>
    </source>
</evidence>
<accession>A0A1L7W738</accession>
<keyword evidence="8" id="KW-1185">Reference proteome</keyword>
<feature type="domain" description="IBR" evidence="6">
    <location>
        <begin position="309"/>
        <end position="356"/>
    </location>
</feature>
<reference evidence="8" key="1">
    <citation type="journal article" date="2016" name="Genome Biol. Evol.">
        <title>Comparative 'omics' of the Fusarium fujikuroi species complex highlights differences in genetic potential and metabolite synthesis.</title>
        <authorList>
            <person name="Niehaus E.-M."/>
            <person name="Muensterkoetter M."/>
            <person name="Proctor R.H."/>
            <person name="Brown D.W."/>
            <person name="Sharon A."/>
            <person name="Idan Y."/>
            <person name="Oren-Young L."/>
            <person name="Sieber C.M."/>
            <person name="Novak O."/>
            <person name="Pencik A."/>
            <person name="Tarkowska D."/>
            <person name="Hromadova K."/>
            <person name="Freeman S."/>
            <person name="Maymon M."/>
            <person name="Elazar M."/>
            <person name="Youssef S.A."/>
            <person name="El-Shabrawy E.S.M."/>
            <person name="Shalaby A.B.A."/>
            <person name="Houterman P."/>
            <person name="Brock N.L."/>
            <person name="Burkhardt I."/>
            <person name="Tsavkelova E.A."/>
            <person name="Dickschat J.S."/>
            <person name="Galuszka P."/>
            <person name="Gueldener U."/>
            <person name="Tudzynski B."/>
        </authorList>
    </citation>
    <scope>NUCLEOTIDE SEQUENCE [LARGE SCALE GENOMIC DNA]</scope>
    <source>
        <strain evidence="8">ET1</strain>
    </source>
</reference>
<dbReference type="GO" id="GO:0016567">
    <property type="term" value="P:protein ubiquitination"/>
    <property type="evidence" value="ECO:0007669"/>
    <property type="project" value="InterPro"/>
</dbReference>
<dbReference type="GeneID" id="42057740"/>
<dbReference type="EMBL" id="FJOF01000013">
    <property type="protein sequence ID" value="CZR48266.1"/>
    <property type="molecule type" value="Genomic_DNA"/>
</dbReference>
<proteinExistence type="predicted"/>
<comment type="caution">
    <text evidence="7">The sequence shown here is derived from an EMBL/GenBank/DDBJ whole genome shotgun (WGS) entry which is preliminary data.</text>
</comment>
<evidence type="ECO:0000313" key="7">
    <source>
        <dbReference type="EMBL" id="CZR48266.1"/>
    </source>
</evidence>
<dbReference type="GO" id="GO:0004842">
    <property type="term" value="F:ubiquitin-protein transferase activity"/>
    <property type="evidence" value="ECO:0007669"/>
    <property type="project" value="InterPro"/>
</dbReference>
<evidence type="ECO:0000313" key="8">
    <source>
        <dbReference type="Proteomes" id="UP000183971"/>
    </source>
</evidence>
<evidence type="ECO:0000256" key="1">
    <source>
        <dbReference type="ARBA" id="ARBA00022723"/>
    </source>
</evidence>
<dbReference type="InterPro" id="IPR013083">
    <property type="entry name" value="Znf_RING/FYVE/PHD"/>
</dbReference>
<feature type="region of interest" description="Disordered" evidence="5">
    <location>
        <begin position="190"/>
        <end position="213"/>
    </location>
</feature>
<dbReference type="InterPro" id="IPR017907">
    <property type="entry name" value="Znf_RING_CS"/>
</dbReference>